<feature type="signal peptide" evidence="8">
    <location>
        <begin position="1"/>
        <end position="28"/>
    </location>
</feature>
<dbReference type="Pfam" id="PF22633">
    <property type="entry name" value="F5_F8_type_C_2"/>
    <property type="match status" value="2"/>
</dbReference>
<comment type="function">
    <text evidence="1">Acts as a defensive agent. Recognizes blood group fucosylated oligosaccharides including A, B, H and Lewis B-type antigens. Does not recognize Lewis A antigen and has low affinity for monovalent haptens.</text>
</comment>
<dbReference type="Gene3D" id="3.20.20.370">
    <property type="entry name" value="Glycoside hydrolase/deacetylase"/>
    <property type="match status" value="1"/>
</dbReference>
<proteinExistence type="inferred from homology"/>
<dbReference type="GO" id="GO:0010185">
    <property type="term" value="P:regulation of cellular defense response"/>
    <property type="evidence" value="ECO:0007669"/>
    <property type="project" value="UniProtKB-ARBA"/>
</dbReference>
<evidence type="ECO:0000313" key="10">
    <source>
        <dbReference type="EMBL" id="PWQ97151.1"/>
    </source>
</evidence>
<keyword evidence="8" id="KW-0732">Signal</keyword>
<dbReference type="GO" id="GO:0042806">
    <property type="term" value="F:fucose binding"/>
    <property type="evidence" value="ECO:0007669"/>
    <property type="project" value="UniProtKB-ARBA"/>
</dbReference>
<dbReference type="PANTHER" id="PTHR45713:SF6">
    <property type="entry name" value="F5_8 TYPE C DOMAIN-CONTAINING PROTEIN"/>
    <property type="match status" value="1"/>
</dbReference>
<feature type="domain" description="F5/8 type C" evidence="9">
    <location>
        <begin position="1004"/>
        <end position="1163"/>
    </location>
</feature>
<gene>
    <name evidence="10" type="ORF">DKT75_07495</name>
</gene>
<dbReference type="SMART" id="SM00607">
    <property type="entry name" value="FTP"/>
    <property type="match status" value="1"/>
</dbReference>
<evidence type="ECO:0000256" key="1">
    <source>
        <dbReference type="ARBA" id="ARBA00002219"/>
    </source>
</evidence>
<evidence type="ECO:0000256" key="5">
    <source>
        <dbReference type="ARBA" id="ARBA00022734"/>
    </source>
</evidence>
<dbReference type="RefSeq" id="WP_109822805.1">
    <property type="nucleotide sequence ID" value="NZ_QGKL01000022.1"/>
</dbReference>
<dbReference type="Proteomes" id="UP000245506">
    <property type="component" value="Unassembled WGS sequence"/>
</dbReference>
<dbReference type="EMBL" id="QGKL01000022">
    <property type="protein sequence ID" value="PWQ97151.1"/>
    <property type="molecule type" value="Genomic_DNA"/>
</dbReference>
<dbReference type="OrthoDB" id="5618759at2"/>
<protein>
    <recommendedName>
        <fullName evidence="9">F5/8 type C domain-containing protein</fullName>
    </recommendedName>
</protein>
<keyword evidence="6" id="KW-0106">Calcium</keyword>
<organism evidence="10 11">
    <name type="scientific">Leucothrix arctica</name>
    <dbReference type="NCBI Taxonomy" id="1481894"/>
    <lineage>
        <taxon>Bacteria</taxon>
        <taxon>Pseudomonadati</taxon>
        <taxon>Pseudomonadota</taxon>
        <taxon>Gammaproteobacteria</taxon>
        <taxon>Thiotrichales</taxon>
        <taxon>Thiotrichaceae</taxon>
        <taxon>Leucothrix</taxon>
    </lineage>
</organism>
<dbReference type="PANTHER" id="PTHR45713">
    <property type="entry name" value="FTP DOMAIN-CONTAINING PROTEIN"/>
    <property type="match status" value="1"/>
</dbReference>
<comment type="similarity">
    <text evidence="2">Belongs to the fucolectin family.</text>
</comment>
<accession>A0A317CG66</accession>
<feature type="chain" id="PRO_5016414913" description="F5/8 type C domain-containing protein" evidence="8">
    <location>
        <begin position="29"/>
        <end position="1292"/>
    </location>
</feature>
<name>A0A317CG66_9GAMM</name>
<keyword evidence="7" id="KW-1015">Disulfide bond</keyword>
<evidence type="ECO:0000256" key="2">
    <source>
        <dbReference type="ARBA" id="ARBA00010147"/>
    </source>
</evidence>
<keyword evidence="5" id="KW-0430">Lectin</keyword>
<dbReference type="InterPro" id="IPR008979">
    <property type="entry name" value="Galactose-bd-like_sf"/>
</dbReference>
<evidence type="ECO:0000259" key="9">
    <source>
        <dbReference type="PROSITE" id="PS50022"/>
    </source>
</evidence>
<dbReference type="GO" id="GO:0046872">
    <property type="term" value="F:metal ion binding"/>
    <property type="evidence" value="ECO:0007669"/>
    <property type="project" value="UniProtKB-KW"/>
</dbReference>
<dbReference type="InterPro" id="IPR011330">
    <property type="entry name" value="Glyco_hydro/deAcase_b/a-brl"/>
</dbReference>
<dbReference type="Gene3D" id="2.60.120.260">
    <property type="entry name" value="Galactose-binding domain-like"/>
    <property type="match status" value="2"/>
</dbReference>
<comment type="caution">
    <text evidence="10">The sequence shown here is derived from an EMBL/GenBank/DDBJ whole genome shotgun (WGS) entry which is preliminary data.</text>
</comment>
<dbReference type="GO" id="GO:0005975">
    <property type="term" value="P:carbohydrate metabolic process"/>
    <property type="evidence" value="ECO:0007669"/>
    <property type="project" value="InterPro"/>
</dbReference>
<dbReference type="InterPro" id="IPR051941">
    <property type="entry name" value="BG_Antigen-Binding_Lectin"/>
</dbReference>
<dbReference type="InterPro" id="IPR029062">
    <property type="entry name" value="Class_I_gatase-like"/>
</dbReference>
<sequence length="1292" mass="139713">MKQLNLTRRLSAAFFLLASLFCYSSANADITIDGDITDWSSEDRLELSPRTPVDGYELFGRYESNSYKILLRNLTGTISTSTTFWLNTDQDSATGYLIWGYAGGAEYNVNIAADGQPYLYQDADGQTLVSGPLAYNISTDGSGENIELEIPESLIGTPTGDGVNMLIDVNNTSFLPASYWPHENNYILAKETVFDGAGIVIDGDKSDWNASYRVDLDETVATADAEIYARFEDNTYKFLIHDSSSSSIGEGSTIWLNTDNDLTTGEQVLGYAGGAEYNINFAADGKPYLYTGGAGETLVDGPLNYATVTDSFSATTLEIELAASLVGSPSGEGITFILDNNGSSYFPRSYFPNTNNYTLLHETETAQIAIVYSATSEAQFFDSKAYAQLFMSVQAQAMMAGLPFDLLTEDDLLDLDKIKNYKTLVFPYAANAPADIIAGIEQNLTTAVNDYNVGIVTAGNFLTNDETGTNLSDDAYLRMKSLMGITRTDGGGPFSISYQVSNSTHPVTSSEFATDEVLKTYTAAYTDYFVATGDYPSTVLAQQVIDGTSVQNALIVTENGGRHAHFGTVQLMTDPNILWSVLQWSVYGEKAPVALHMTRENSVFVGRNDMDQSMFIDQAAEVEGELLTYLQLWKTNYDFVSSYYINVGNDADNQEETDWAVSGPLYQQYMALGNEIGTHSYTHPHDTNILTDAELEEEFADSRTIIEENLNITNLSAAVPGAAEDLRTAGEIIQHVDYLSGGYSGTGAGYPNAIGFLDPSYSKVYLSPNMSFDFTLVEFQNKTAAEAEATWFSEFDELVKHSNLGLIHWPWHDYGPTNSDNGGYTFAMFDNLLAKAHDFGSEFITGKDFAERIKSFKSTGLNVTKVDDVITAQVSSSDTGKFALNVADGETITSVDDWYAYNDTQVFLANTGREYKINLGATNTAVTRITELPKRGELVTLTGDGTDLAFEFKGEGTVNIQLACVPDALTVTGGTDQFSYITTDTIAVSFTGDIQHATTTVDATCSVTLSLAEVQVFGSEGVESTNLALTGTATQSTTAYSGVASRAIDGNTSGEWNEGTVTHTNATSTTAWWELELPQNSNLEQIVLFNRTNCCTQRLSDFTVSVLDEAGSVVWSQLYAETPSPSLTISLTATGKTVRVSLDGTATNTNVILSLAEVQIYGTVAVTTDLTNLALSGIASQSTTDYSGVASRAIDGNTSGAYSQNSVTHTNSSNTTAWWQVVLPQEATIGQIALFNRTDSCCTSRLTNFTVSVLDDAENVIWSQFYSSAPSPSQTISLSATGSIVRVSLGSS</sequence>
<comment type="subunit">
    <text evidence="3">Homotrimer.</text>
</comment>
<evidence type="ECO:0000256" key="6">
    <source>
        <dbReference type="ARBA" id="ARBA00022837"/>
    </source>
</evidence>
<evidence type="ECO:0000256" key="8">
    <source>
        <dbReference type="SAM" id="SignalP"/>
    </source>
</evidence>
<keyword evidence="4" id="KW-0479">Metal-binding</keyword>
<dbReference type="SUPFAM" id="SSF88713">
    <property type="entry name" value="Glycoside hydrolase/deacetylase"/>
    <property type="match status" value="1"/>
</dbReference>
<dbReference type="Gene3D" id="3.40.50.880">
    <property type="match status" value="1"/>
</dbReference>
<dbReference type="PROSITE" id="PS50022">
    <property type="entry name" value="FA58C_3"/>
    <property type="match status" value="1"/>
</dbReference>
<reference evidence="10 11" key="1">
    <citation type="submission" date="2018-05" db="EMBL/GenBank/DDBJ databases">
        <title>Leucothrix arctica sp. nov., isolated from Arctic seawater.</title>
        <authorList>
            <person name="Choi A."/>
            <person name="Baek K."/>
        </authorList>
    </citation>
    <scope>NUCLEOTIDE SEQUENCE [LARGE SCALE GENOMIC DNA]</scope>
    <source>
        <strain evidence="10 11">IMCC9719</strain>
    </source>
</reference>
<evidence type="ECO:0000256" key="7">
    <source>
        <dbReference type="ARBA" id="ARBA00023157"/>
    </source>
</evidence>
<dbReference type="InterPro" id="IPR006585">
    <property type="entry name" value="FTP1"/>
</dbReference>
<evidence type="ECO:0000313" key="11">
    <source>
        <dbReference type="Proteomes" id="UP000245506"/>
    </source>
</evidence>
<dbReference type="SUPFAM" id="SSF49785">
    <property type="entry name" value="Galactose-binding domain-like"/>
    <property type="match status" value="2"/>
</dbReference>
<dbReference type="InterPro" id="IPR000421">
    <property type="entry name" value="FA58C"/>
</dbReference>
<evidence type="ECO:0000256" key="3">
    <source>
        <dbReference type="ARBA" id="ARBA00011233"/>
    </source>
</evidence>
<evidence type="ECO:0000256" key="4">
    <source>
        <dbReference type="ARBA" id="ARBA00022723"/>
    </source>
</evidence>
<keyword evidence="11" id="KW-1185">Reference proteome</keyword>